<organism evidence="1 2">
    <name type="scientific">Yersinia canariae</name>
    <dbReference type="NCBI Taxonomy" id="2607663"/>
    <lineage>
        <taxon>Bacteria</taxon>
        <taxon>Pseudomonadati</taxon>
        <taxon>Pseudomonadota</taxon>
        <taxon>Gammaproteobacteria</taxon>
        <taxon>Enterobacterales</taxon>
        <taxon>Yersiniaceae</taxon>
        <taxon>Yersinia</taxon>
    </lineage>
</organism>
<dbReference type="AlphaFoldDB" id="A0A857EXS2"/>
<keyword evidence="2" id="KW-1185">Reference proteome</keyword>
<proteinExistence type="predicted"/>
<sequence>MQQPARAAVLDGVLNAIGIAGLQHEHYLWELFIGDTRRFVFEAASKDNVLGGTALLYSRTLLHINRSVIQAGGYLLIKHIATQLFYLGIDS</sequence>
<accession>A0A857EXS2</accession>
<evidence type="ECO:0000313" key="2">
    <source>
        <dbReference type="Proteomes" id="UP000464402"/>
    </source>
</evidence>
<gene>
    <name evidence="1" type="ORF">F0T03_08555</name>
</gene>
<dbReference type="Proteomes" id="UP000464402">
    <property type="component" value="Chromosome"/>
</dbReference>
<dbReference type="KEGG" id="yca:F0T03_08555"/>
<dbReference type="EMBL" id="CP043727">
    <property type="protein sequence ID" value="QHB32207.1"/>
    <property type="molecule type" value="Genomic_DNA"/>
</dbReference>
<reference evidence="2" key="1">
    <citation type="submission" date="2019-09" db="EMBL/GenBank/DDBJ databases">
        <title>Yersinia canariae sp. nov., isolated from a human yersiniosis case.</title>
        <authorList>
            <person name="Nguyen S.V."/>
            <person name="Greig D."/>
            <person name="Hurley D."/>
            <person name="Cao Y."/>
            <person name="McCabe E."/>
            <person name="Mitchell M."/>
            <person name="Jenkins C."/>
            <person name="Fanning S."/>
        </authorList>
    </citation>
    <scope>NUCLEOTIDE SEQUENCE [LARGE SCALE GENOMIC DNA]</scope>
    <source>
        <strain evidence="2">NCTC 14382</strain>
    </source>
</reference>
<name>A0A857EXS2_9GAMM</name>
<evidence type="ECO:0000313" key="1">
    <source>
        <dbReference type="EMBL" id="QHB32207.1"/>
    </source>
</evidence>
<protein>
    <submittedName>
        <fullName evidence="1">Uncharacterized protein</fullName>
    </submittedName>
</protein>